<evidence type="ECO:0000259" key="2">
    <source>
        <dbReference type="Pfam" id="PF13962"/>
    </source>
</evidence>
<feature type="transmembrane region" description="Helical" evidence="1">
    <location>
        <begin position="572"/>
        <end position="592"/>
    </location>
</feature>
<accession>A0AA38TAR0</accession>
<dbReference type="SUPFAM" id="SSF48403">
    <property type="entry name" value="Ankyrin repeat"/>
    <property type="match status" value="1"/>
</dbReference>
<dbReference type="EMBL" id="JARYMX010000003">
    <property type="protein sequence ID" value="KAJ9557458.1"/>
    <property type="molecule type" value="Genomic_DNA"/>
</dbReference>
<feature type="transmembrane region" description="Helical" evidence="1">
    <location>
        <begin position="462"/>
        <end position="480"/>
    </location>
</feature>
<dbReference type="Pfam" id="PF12796">
    <property type="entry name" value="Ank_2"/>
    <property type="match status" value="1"/>
</dbReference>
<dbReference type="InterPro" id="IPR036770">
    <property type="entry name" value="Ankyrin_rpt-contain_sf"/>
</dbReference>
<feature type="domain" description="PGG" evidence="2">
    <location>
        <begin position="452"/>
        <end position="565"/>
    </location>
</feature>
<name>A0AA38TAR0_9ASTR</name>
<gene>
    <name evidence="3" type="ORF">OSB04_012072</name>
</gene>
<dbReference type="Proteomes" id="UP001172457">
    <property type="component" value="Chromosome 3"/>
</dbReference>
<keyword evidence="1" id="KW-0812">Transmembrane</keyword>
<comment type="caution">
    <text evidence="3">The sequence shown here is derived from an EMBL/GenBank/DDBJ whole genome shotgun (WGS) entry which is preliminary data.</text>
</comment>
<feature type="transmembrane region" description="Helical" evidence="1">
    <location>
        <begin position="541"/>
        <end position="566"/>
    </location>
</feature>
<dbReference type="Gene3D" id="1.25.40.20">
    <property type="entry name" value="Ankyrin repeat-containing domain"/>
    <property type="match status" value="2"/>
</dbReference>
<evidence type="ECO:0000256" key="1">
    <source>
        <dbReference type="SAM" id="Phobius"/>
    </source>
</evidence>
<dbReference type="Pfam" id="PF13962">
    <property type="entry name" value="PGG"/>
    <property type="match status" value="1"/>
</dbReference>
<dbReference type="SMART" id="SM00248">
    <property type="entry name" value="ANK"/>
    <property type="match status" value="5"/>
</dbReference>
<dbReference type="GO" id="GO:0016020">
    <property type="term" value="C:membrane"/>
    <property type="evidence" value="ECO:0007669"/>
    <property type="project" value="TreeGrafter"/>
</dbReference>
<keyword evidence="1" id="KW-1133">Transmembrane helix</keyword>
<dbReference type="AlphaFoldDB" id="A0AA38TAR0"/>
<dbReference type="InterPro" id="IPR026961">
    <property type="entry name" value="PGG_dom"/>
</dbReference>
<dbReference type="InterPro" id="IPR002110">
    <property type="entry name" value="Ankyrin_rpt"/>
</dbReference>
<sequence length="625" mass="71023">MWHALCCPHVRNSEKNISVIFHLNRVLTLPWYYLEGPRKDYIKIGVPLYEASIRGDWKAAKAIIDKYQDQELVRSSITENHETALHVAASARSTKRVEEFVENLVEMMTEEDLELQNSSGNTALCLAAAAGNVKMVEIMVKKNRRLLTIPGSKKMMPLYMGALFGHHGMVKYLYDNSNLGGDGWTHENRGWLLLKCVESDLFDIALRIVDDRPELACYGNVLGVLARKPDAFVETKSNIIWGKIRSIFAIVGLKVGAPEKKSEALQLLRIIWKNIAEQPKSVIDDIIRGRPDSSKSTVTPPTGNANRKYSSRILFVAAETGNTKFVVELIRQYPDLIWKVNDDNQSIFHIAVKHRHEGIYNLLYEIGSMKDLITPLKDHNDNNMLHLVGKSAKTKRLQDVSGVALQMQRELLWFKEVEAMIPPSYRERRNKDDQTPHELFTKDHKDLVSQGEKWMKGTASQCMVVATLIATIVFAAAFTVPGGYNQDTGIPFFYRKVTFIVFVVSDAISLFSSSASILMFLSILTSRYAERDFLESLPKKLMLGLTTLFLSITAMTVAFSVSFFVLYHNGLIWIPILIGFLAIMPVLLFAWLQFPLLADVIRSSYGSRYLFRPKKHILYYENPKY</sequence>
<evidence type="ECO:0000313" key="3">
    <source>
        <dbReference type="EMBL" id="KAJ9557458.1"/>
    </source>
</evidence>
<keyword evidence="4" id="KW-1185">Reference proteome</keyword>
<reference evidence="3" key="1">
    <citation type="submission" date="2023-03" db="EMBL/GenBank/DDBJ databases">
        <title>Chromosome-scale reference genome and RAD-based genetic map of yellow starthistle (Centaurea solstitialis) reveal putative structural variation and QTLs associated with invader traits.</title>
        <authorList>
            <person name="Reatini B."/>
            <person name="Cang F.A."/>
            <person name="Jiang Q."/>
            <person name="Mckibben M.T.W."/>
            <person name="Barker M.S."/>
            <person name="Rieseberg L.H."/>
            <person name="Dlugosch K.M."/>
        </authorList>
    </citation>
    <scope>NUCLEOTIDE SEQUENCE</scope>
    <source>
        <strain evidence="3">CAN-66</strain>
        <tissue evidence="3">Leaf</tissue>
    </source>
</reference>
<keyword evidence="1" id="KW-0472">Membrane</keyword>
<organism evidence="3 4">
    <name type="scientific">Centaurea solstitialis</name>
    <name type="common">yellow star-thistle</name>
    <dbReference type="NCBI Taxonomy" id="347529"/>
    <lineage>
        <taxon>Eukaryota</taxon>
        <taxon>Viridiplantae</taxon>
        <taxon>Streptophyta</taxon>
        <taxon>Embryophyta</taxon>
        <taxon>Tracheophyta</taxon>
        <taxon>Spermatophyta</taxon>
        <taxon>Magnoliopsida</taxon>
        <taxon>eudicotyledons</taxon>
        <taxon>Gunneridae</taxon>
        <taxon>Pentapetalae</taxon>
        <taxon>asterids</taxon>
        <taxon>campanulids</taxon>
        <taxon>Asterales</taxon>
        <taxon>Asteraceae</taxon>
        <taxon>Carduoideae</taxon>
        <taxon>Cardueae</taxon>
        <taxon>Centaureinae</taxon>
        <taxon>Centaurea</taxon>
    </lineage>
</organism>
<dbReference type="PANTHER" id="PTHR24177:SF472">
    <property type="entry name" value="PGG DOMAIN-CONTAINING PROTEIN"/>
    <property type="match status" value="1"/>
</dbReference>
<dbReference type="PANTHER" id="PTHR24177">
    <property type="entry name" value="CASKIN"/>
    <property type="match status" value="1"/>
</dbReference>
<proteinExistence type="predicted"/>
<protein>
    <recommendedName>
        <fullName evidence="2">PGG domain-containing protein</fullName>
    </recommendedName>
</protein>
<evidence type="ECO:0000313" key="4">
    <source>
        <dbReference type="Proteomes" id="UP001172457"/>
    </source>
</evidence>
<feature type="transmembrane region" description="Helical" evidence="1">
    <location>
        <begin position="500"/>
        <end position="521"/>
    </location>
</feature>